<dbReference type="GO" id="GO:0140268">
    <property type="term" value="C:endoplasmic reticulum-plasma membrane contact site"/>
    <property type="evidence" value="ECO:0007669"/>
    <property type="project" value="TreeGrafter"/>
</dbReference>
<dbReference type="PANTHER" id="PTHR23319">
    <property type="entry name" value="GRAM DOMAIN CONTAINING 1B, ISOFORM E"/>
    <property type="match status" value="1"/>
</dbReference>
<dbReference type="GO" id="GO:0005886">
    <property type="term" value="C:plasma membrane"/>
    <property type="evidence" value="ECO:0007669"/>
    <property type="project" value="TreeGrafter"/>
</dbReference>
<dbReference type="InterPro" id="IPR051482">
    <property type="entry name" value="Cholesterol_transport"/>
</dbReference>
<dbReference type="EMBL" id="JAMWBK010000006">
    <property type="protein sequence ID" value="KAJ8903759.1"/>
    <property type="molecule type" value="Genomic_DNA"/>
</dbReference>
<feature type="compositionally biased region" description="Basic residues" evidence="5">
    <location>
        <begin position="675"/>
        <end position="689"/>
    </location>
</feature>
<dbReference type="Proteomes" id="UP001157974">
    <property type="component" value="Unassembled WGS sequence"/>
</dbReference>
<feature type="domain" description="VASt" evidence="7">
    <location>
        <begin position="490"/>
        <end position="659"/>
    </location>
</feature>
<keyword evidence="2 6" id="KW-0812">Transmembrane</keyword>
<dbReference type="AlphaFoldDB" id="A0AAV8UP10"/>
<name>A0AAV8UP10_9RHOD</name>
<feature type="compositionally biased region" description="Low complexity" evidence="5">
    <location>
        <begin position="419"/>
        <end position="429"/>
    </location>
</feature>
<gene>
    <name evidence="8" type="ORF">NDN08_000294</name>
</gene>
<dbReference type="GO" id="GO:0120015">
    <property type="term" value="F:sterol transfer activity"/>
    <property type="evidence" value="ECO:0007669"/>
    <property type="project" value="TreeGrafter"/>
</dbReference>
<evidence type="ECO:0000256" key="5">
    <source>
        <dbReference type="SAM" id="MobiDB-lite"/>
    </source>
</evidence>
<evidence type="ECO:0000256" key="2">
    <source>
        <dbReference type="ARBA" id="ARBA00022692"/>
    </source>
</evidence>
<keyword evidence="9" id="KW-1185">Reference proteome</keyword>
<evidence type="ECO:0000313" key="8">
    <source>
        <dbReference type="EMBL" id="KAJ8903759.1"/>
    </source>
</evidence>
<feature type="region of interest" description="Disordered" evidence="5">
    <location>
        <begin position="395"/>
        <end position="466"/>
    </location>
</feature>
<comment type="caution">
    <text evidence="8">The sequence shown here is derived from an EMBL/GenBank/DDBJ whole genome shotgun (WGS) entry which is preliminary data.</text>
</comment>
<organism evidence="8 9">
    <name type="scientific">Rhodosorus marinus</name>
    <dbReference type="NCBI Taxonomy" id="101924"/>
    <lineage>
        <taxon>Eukaryota</taxon>
        <taxon>Rhodophyta</taxon>
        <taxon>Stylonematophyceae</taxon>
        <taxon>Stylonematales</taxon>
        <taxon>Stylonemataceae</taxon>
        <taxon>Rhodosorus</taxon>
    </lineage>
</organism>
<evidence type="ECO:0000256" key="3">
    <source>
        <dbReference type="ARBA" id="ARBA00022989"/>
    </source>
</evidence>
<dbReference type="GO" id="GO:0005789">
    <property type="term" value="C:endoplasmic reticulum membrane"/>
    <property type="evidence" value="ECO:0007669"/>
    <property type="project" value="TreeGrafter"/>
</dbReference>
<evidence type="ECO:0000313" key="9">
    <source>
        <dbReference type="Proteomes" id="UP001157974"/>
    </source>
</evidence>
<reference evidence="8 9" key="1">
    <citation type="journal article" date="2023" name="Nat. Commun.">
        <title>Origin of minicircular mitochondrial genomes in red algae.</title>
        <authorList>
            <person name="Lee Y."/>
            <person name="Cho C.H."/>
            <person name="Lee Y.M."/>
            <person name="Park S.I."/>
            <person name="Yang J.H."/>
            <person name="West J.A."/>
            <person name="Bhattacharya D."/>
            <person name="Yoon H.S."/>
        </authorList>
    </citation>
    <scope>NUCLEOTIDE SEQUENCE [LARGE SCALE GENOMIC DNA]</scope>
    <source>
        <strain evidence="8 9">CCMP1338</strain>
        <tissue evidence="8">Whole cell</tissue>
    </source>
</reference>
<dbReference type="GO" id="GO:0032366">
    <property type="term" value="P:intracellular sterol transport"/>
    <property type="evidence" value="ECO:0007669"/>
    <property type="project" value="TreeGrafter"/>
</dbReference>
<dbReference type="PANTHER" id="PTHR23319:SF4">
    <property type="entry name" value="GRAM DOMAIN CONTAINING 1B, ISOFORM E"/>
    <property type="match status" value="1"/>
</dbReference>
<sequence>MSSGDDVKSAVVITSSPKRTDGKKWSGRLGLPTDSVLLGKFSCIFLGKLPIKGSLLVFDSAVAFFSKLVGTFREIWPREQISHVTTAKKGVKQLVLVMTNGVQNCFVAFENKNLTPALMLVDKLLNGQKGTGRGLAPPVGSDASRTELTLEQTLVAVDGTALTPTGEAEPGSELSDTQYLEAKDRADSSEEDADQIDSAVAGEEDYMWIQKGDVIDYKHGKAYANRKQVLQMRLHINARDLFAYIYTDGANAYREFHEAKMGDWDVKITDWLTVEGHRERRGSFTKKLQYSIGPKQTRVEEKSFLTFTSDGFRLESELHNRDVPLGDSFRVENFFEFHHDGAEYTICTAYVAINFLTRNLLRNRIESGTLNDTPTTYAKLLEFYTEGARKQVAEKNQRRLALAPQPTTQSFPRSDVSDSEVSQQVPSDVAASNPPGAAEPNSAEDSQGGETNAVQGTTVDDTSEPPAEKLQWAVDGLDLFDKPKLQTYRERQEVARDVMPCHPKAVLTALFYGKGAEELYHRYFQIAGEHESIMKPWEYKDGHRTRELTYKKPLSIAMVNKVVQCYETHYLSFSSGGGYLYEVELYNPDVPTGASFRVQSFWEFSPKGTDATEVRASVAVYWLGKSMFKNRIEKGAVADVTVSYAKLLKIAQAMCAAFVAKPKPSKVTSNAKSRVASRGKRPQSTKRTKPTLQKLVEDEEIEEVHDASSLAMNVILILSFLLILWLLVAVLQVSNTVSAEIAFLRGVLGPASP</sequence>
<dbReference type="GO" id="GO:0032934">
    <property type="term" value="F:sterol binding"/>
    <property type="evidence" value="ECO:0007669"/>
    <property type="project" value="TreeGrafter"/>
</dbReference>
<feature type="domain" description="VASt" evidence="7">
    <location>
        <begin position="225"/>
        <end position="389"/>
    </location>
</feature>
<dbReference type="Pfam" id="PF16016">
    <property type="entry name" value="VASt"/>
    <property type="match status" value="2"/>
</dbReference>
<dbReference type="Gene3D" id="2.30.29.30">
    <property type="entry name" value="Pleckstrin-homology domain (PH domain)/Phosphotyrosine-binding domain (PTB)"/>
    <property type="match status" value="1"/>
</dbReference>
<protein>
    <recommendedName>
        <fullName evidence="7">VASt domain-containing protein</fullName>
    </recommendedName>
</protein>
<evidence type="ECO:0000259" key="7">
    <source>
        <dbReference type="PROSITE" id="PS51778"/>
    </source>
</evidence>
<feature type="region of interest" description="Disordered" evidence="5">
    <location>
        <begin position="669"/>
        <end position="691"/>
    </location>
</feature>
<evidence type="ECO:0000256" key="1">
    <source>
        <dbReference type="ARBA" id="ARBA00004370"/>
    </source>
</evidence>
<comment type="subcellular location">
    <subcellularLocation>
        <location evidence="1">Membrane</location>
    </subcellularLocation>
</comment>
<accession>A0AAV8UP10</accession>
<keyword evidence="3 6" id="KW-1133">Transmembrane helix</keyword>
<evidence type="ECO:0000256" key="4">
    <source>
        <dbReference type="ARBA" id="ARBA00023136"/>
    </source>
</evidence>
<dbReference type="PROSITE" id="PS51778">
    <property type="entry name" value="VAST"/>
    <property type="match status" value="2"/>
</dbReference>
<dbReference type="InterPro" id="IPR031968">
    <property type="entry name" value="VASt"/>
</dbReference>
<keyword evidence="4 6" id="KW-0472">Membrane</keyword>
<dbReference type="InterPro" id="IPR011993">
    <property type="entry name" value="PH-like_dom_sf"/>
</dbReference>
<evidence type="ECO:0000256" key="6">
    <source>
        <dbReference type="SAM" id="Phobius"/>
    </source>
</evidence>
<feature type="transmembrane region" description="Helical" evidence="6">
    <location>
        <begin position="710"/>
        <end position="731"/>
    </location>
</feature>
<feature type="region of interest" description="Disordered" evidence="5">
    <location>
        <begin position="161"/>
        <end position="194"/>
    </location>
</feature>
<feature type="compositionally biased region" description="Polar residues" evidence="5">
    <location>
        <begin position="443"/>
        <end position="460"/>
    </location>
</feature>
<proteinExistence type="predicted"/>